<dbReference type="Proteomes" id="UP000078316">
    <property type="component" value="Unassembled WGS sequence"/>
</dbReference>
<dbReference type="EMBL" id="LWHQ01000098">
    <property type="protein sequence ID" value="OAS13307.1"/>
    <property type="molecule type" value="Genomic_DNA"/>
</dbReference>
<protein>
    <submittedName>
        <fullName evidence="2">Uncharacterized protein</fullName>
    </submittedName>
</protein>
<feature type="region of interest" description="Disordered" evidence="1">
    <location>
        <begin position="64"/>
        <end position="100"/>
    </location>
</feature>
<organism evidence="2 3">
    <name type="scientific">Methylobacterium platani</name>
    <dbReference type="NCBI Taxonomy" id="427683"/>
    <lineage>
        <taxon>Bacteria</taxon>
        <taxon>Pseudomonadati</taxon>
        <taxon>Pseudomonadota</taxon>
        <taxon>Alphaproteobacteria</taxon>
        <taxon>Hyphomicrobiales</taxon>
        <taxon>Methylobacteriaceae</taxon>
        <taxon>Methylobacterium</taxon>
    </lineage>
</organism>
<accession>A0A179S055</accession>
<name>A0A179S055_9HYPH</name>
<proteinExistence type="predicted"/>
<sequence>MVSAYSLNEVTGTRQRCAGLSQGRQYGEATLRTLVTGCVPTFGGGGKPQRIIVSTRSPSSICTTGAIWSGKTPGSGGRLPAPSRSTAKVRRISSWERAEL</sequence>
<evidence type="ECO:0000313" key="2">
    <source>
        <dbReference type="EMBL" id="OAS13307.1"/>
    </source>
</evidence>
<comment type="caution">
    <text evidence="2">The sequence shown here is derived from an EMBL/GenBank/DDBJ whole genome shotgun (WGS) entry which is preliminary data.</text>
</comment>
<dbReference type="AlphaFoldDB" id="A0A179S055"/>
<reference evidence="2 3" key="1">
    <citation type="submission" date="2016-04" db="EMBL/GenBank/DDBJ databases">
        <authorList>
            <person name="Evans L.H."/>
            <person name="Alamgir A."/>
            <person name="Owens N."/>
            <person name="Weber N.D."/>
            <person name="Virtaneva K."/>
            <person name="Barbian K."/>
            <person name="Babar A."/>
            <person name="Rosenke K."/>
        </authorList>
    </citation>
    <scope>NUCLEOTIDE SEQUENCE [LARGE SCALE GENOMIC DNA]</scope>
    <source>
        <strain evidence="2 3">PMB02</strain>
    </source>
</reference>
<gene>
    <name evidence="2" type="ORF">A5481_31135</name>
</gene>
<evidence type="ECO:0000256" key="1">
    <source>
        <dbReference type="SAM" id="MobiDB-lite"/>
    </source>
</evidence>
<evidence type="ECO:0000313" key="3">
    <source>
        <dbReference type="Proteomes" id="UP000078316"/>
    </source>
</evidence>